<dbReference type="AlphaFoldDB" id="A0A160LKJ8"/>
<gene>
    <name evidence="1" type="ORF">ATN07_32375</name>
</gene>
<geneLocation type="plasmid" evidence="1">
    <name>pAM65-52-3-235K</name>
</geneLocation>
<dbReference type="EMBL" id="CP013278">
    <property type="protein sequence ID" value="AND28428.1"/>
    <property type="molecule type" value="Genomic_DNA"/>
</dbReference>
<dbReference type="PATRIC" id="fig|1430.6.peg.1963"/>
<dbReference type="SUPFAM" id="SSF160719">
    <property type="entry name" value="gpW/gp25-like"/>
    <property type="match status" value="1"/>
</dbReference>
<reference evidence="1" key="1">
    <citation type="journal article" date="2017" name="Res. Microbiol.">
        <title>Comparative genomics of extrachromosomal elements in Bacillus thuringiensis subsp. israelensis.</title>
        <authorList>
            <person name="Bolotin A."/>
            <person name="Gillis A."/>
            <person name="Sanchis V."/>
            <person name="Nielsen-LeRoux C."/>
            <person name="Mahillon J."/>
            <person name="Lereclus D."/>
            <person name="Sorokin A."/>
        </authorList>
    </citation>
    <scope>NUCLEOTIDE SEQUENCE</scope>
    <source>
        <strain evidence="1">AM65-52</strain>
        <plasmid evidence="1">pAM65-52-3-235K</plasmid>
    </source>
</reference>
<evidence type="ECO:0000313" key="1">
    <source>
        <dbReference type="EMBL" id="AND28428.1"/>
    </source>
</evidence>
<name>A0A160LKJ8_BACTI</name>
<keyword evidence="1" id="KW-0614">Plasmid</keyword>
<sequence length="162" mass="18188">MKVDFRFTPEGDLELGSPSYNDFDELLYIDSVGNISTDSSEGLLVRDIPLQVSYLSEKQVILNRLRTDNPDWFIHQDIGADLSELIGLPNTRETGELGKSLIEKSLTSDKFIPPSDLSVRPVPVSSSEILFYITVRRKATDLVLPVLFNLEHGLLSEYEVNS</sequence>
<accession>A0A160LKJ8</accession>
<proteinExistence type="predicted"/>
<dbReference type="RefSeq" id="WP_000861693.1">
    <property type="nucleotide sequence ID" value="NZ_CP013278.1"/>
</dbReference>
<organism evidence="1">
    <name type="scientific">Bacillus thuringiensis subsp. israelensis</name>
    <dbReference type="NCBI Taxonomy" id="1430"/>
    <lineage>
        <taxon>Bacteria</taxon>
        <taxon>Bacillati</taxon>
        <taxon>Bacillota</taxon>
        <taxon>Bacilli</taxon>
        <taxon>Bacillales</taxon>
        <taxon>Bacillaceae</taxon>
        <taxon>Bacillus</taxon>
        <taxon>Bacillus cereus group</taxon>
    </lineage>
</organism>
<protein>
    <submittedName>
        <fullName evidence="1">Uncharacterized protein</fullName>
    </submittedName>
</protein>